<evidence type="ECO:0008006" key="4">
    <source>
        <dbReference type="Google" id="ProtNLM"/>
    </source>
</evidence>
<evidence type="ECO:0000313" key="2">
    <source>
        <dbReference type="EMBL" id="QKE28930.1"/>
    </source>
</evidence>
<protein>
    <recommendedName>
        <fullName evidence="4">TIGR04219 family outer membrane beta-barrel protein</fullName>
    </recommendedName>
</protein>
<dbReference type="KEGG" id="paco:AACT_1779"/>
<dbReference type="EMBL" id="CP042652">
    <property type="protein sequence ID" value="QKE28930.1"/>
    <property type="molecule type" value="Genomic_DNA"/>
</dbReference>
<organism evidence="2 3">
    <name type="scientific">Arcobacter acticola</name>
    <dbReference type="NCBI Taxonomy" id="1849015"/>
    <lineage>
        <taxon>Bacteria</taxon>
        <taxon>Pseudomonadati</taxon>
        <taxon>Campylobacterota</taxon>
        <taxon>Epsilonproteobacteria</taxon>
        <taxon>Campylobacterales</taxon>
        <taxon>Arcobacteraceae</taxon>
        <taxon>Arcobacter</taxon>
    </lineage>
</organism>
<keyword evidence="3" id="KW-1185">Reference proteome</keyword>
<feature type="chain" id="PRO_5026683141" description="TIGR04219 family outer membrane beta-barrel protein" evidence="1">
    <location>
        <begin position="21"/>
        <end position="245"/>
    </location>
</feature>
<dbReference type="InterPro" id="IPR026387">
    <property type="entry name" value="OMP_w_GlyGly"/>
</dbReference>
<accession>A0A6M8EEH4</accession>
<keyword evidence="1" id="KW-0732">Signal</keyword>
<feature type="signal peptide" evidence="1">
    <location>
        <begin position="1"/>
        <end position="20"/>
    </location>
</feature>
<dbReference type="Proteomes" id="UP000503483">
    <property type="component" value="Chromosome"/>
</dbReference>
<reference evidence="2 3" key="1">
    <citation type="submission" date="2019-08" db="EMBL/GenBank/DDBJ databases">
        <title>Complete genome sequence of Arcobacter acticola.</title>
        <authorList>
            <person name="Miller W."/>
        </authorList>
    </citation>
    <scope>NUCLEOTIDE SEQUENCE [LARGE SCALE GENOMIC DNA]</scope>
    <source>
        <strain evidence="2 3">KCTC 52212</strain>
    </source>
</reference>
<proteinExistence type="predicted"/>
<evidence type="ECO:0000256" key="1">
    <source>
        <dbReference type="SAM" id="SignalP"/>
    </source>
</evidence>
<name>A0A6M8EEH4_9BACT</name>
<dbReference type="NCBIfam" id="TIGR04219">
    <property type="entry name" value="OMP_w_GlyGly"/>
    <property type="match status" value="1"/>
</dbReference>
<sequence>MRKNLVLLSFSAVFALNMSADTLGFEAGAAVWGAKTSGTFEYKGDSIDLAKDLGYGDLNTNFIWASFEHSLPFIPNIKIQHTKIEDSSSKTSSITFDNIIYSGTISSSLQLNQTDFILYYGLLDNWVNLDFGINGKYIDGSVSASDNSGTTSASTKDLSYVIPMVYAKAKFDLPLSGLFVETDVSYITYADSDFYDVKGGILYETSFGLGGTVGYRAEKIKLDDVSDAYSDIEIKGAYAGLYYHF</sequence>
<gene>
    <name evidence="2" type="ORF">AACT_1779</name>
</gene>
<dbReference type="AlphaFoldDB" id="A0A6M8EEH4"/>
<evidence type="ECO:0000313" key="3">
    <source>
        <dbReference type="Proteomes" id="UP000503483"/>
    </source>
</evidence>
<dbReference type="RefSeq" id="WP_172126488.1">
    <property type="nucleotide sequence ID" value="NZ_CP042652.1"/>
</dbReference>